<evidence type="ECO:0000313" key="1">
    <source>
        <dbReference type="EMBL" id="PON77911.1"/>
    </source>
</evidence>
<keyword evidence="2" id="KW-1185">Reference proteome</keyword>
<protein>
    <submittedName>
        <fullName evidence="1">Uncharacterized protein</fullName>
    </submittedName>
</protein>
<proteinExistence type="predicted"/>
<dbReference type="Proteomes" id="UP000237105">
    <property type="component" value="Unassembled WGS sequence"/>
</dbReference>
<sequence length="209" mass="23615">MSLRLKKKKGEEVGTEASPIWLSTPVAKTSAKKTAVKKSKEKEKKAAAKEEKIWSYETSPLLGQVFAIKETNKSIPRILHWSTEMAPSAEVLRKSIFSNPNLEIMPMTPMAEELEHPHINTIFELEKEKDETFVLKGKLFSNFCLNEKFQPDDDDEDQHIDGNMLMLSHVNKVQSFDGKAQGTSSSSELEVKARLHIAEEDLTSVKDEI</sequence>
<dbReference type="EMBL" id="JXTB01000011">
    <property type="protein sequence ID" value="PON77911.1"/>
    <property type="molecule type" value="Genomic_DNA"/>
</dbReference>
<name>A0A2P5DXA5_PARAD</name>
<accession>A0A2P5DXA5</accession>
<evidence type="ECO:0000313" key="2">
    <source>
        <dbReference type="Proteomes" id="UP000237105"/>
    </source>
</evidence>
<comment type="caution">
    <text evidence="1">The sequence shown here is derived from an EMBL/GenBank/DDBJ whole genome shotgun (WGS) entry which is preliminary data.</text>
</comment>
<dbReference type="AlphaFoldDB" id="A0A2P5DXA5"/>
<reference evidence="2" key="1">
    <citation type="submission" date="2016-06" db="EMBL/GenBank/DDBJ databases">
        <title>Parallel loss of symbiosis genes in relatives of nitrogen-fixing non-legume Parasponia.</title>
        <authorList>
            <person name="Van Velzen R."/>
            <person name="Holmer R."/>
            <person name="Bu F."/>
            <person name="Rutten L."/>
            <person name="Van Zeijl A."/>
            <person name="Liu W."/>
            <person name="Santuari L."/>
            <person name="Cao Q."/>
            <person name="Sharma T."/>
            <person name="Shen D."/>
            <person name="Roswanjaya Y."/>
            <person name="Wardhani T."/>
            <person name="Kalhor M.S."/>
            <person name="Jansen J."/>
            <person name="Van den Hoogen J."/>
            <person name="Gungor B."/>
            <person name="Hartog M."/>
            <person name="Hontelez J."/>
            <person name="Verver J."/>
            <person name="Yang W.-C."/>
            <person name="Schijlen E."/>
            <person name="Repin R."/>
            <person name="Schilthuizen M."/>
            <person name="Schranz E."/>
            <person name="Heidstra R."/>
            <person name="Miyata K."/>
            <person name="Fedorova E."/>
            <person name="Kohlen W."/>
            <person name="Bisseling T."/>
            <person name="Smit S."/>
            <person name="Geurts R."/>
        </authorList>
    </citation>
    <scope>NUCLEOTIDE SEQUENCE [LARGE SCALE GENOMIC DNA]</scope>
    <source>
        <strain evidence="2">cv. WU1-14</strain>
    </source>
</reference>
<organism evidence="1 2">
    <name type="scientific">Parasponia andersonii</name>
    <name type="common">Sponia andersonii</name>
    <dbReference type="NCBI Taxonomy" id="3476"/>
    <lineage>
        <taxon>Eukaryota</taxon>
        <taxon>Viridiplantae</taxon>
        <taxon>Streptophyta</taxon>
        <taxon>Embryophyta</taxon>
        <taxon>Tracheophyta</taxon>
        <taxon>Spermatophyta</taxon>
        <taxon>Magnoliopsida</taxon>
        <taxon>eudicotyledons</taxon>
        <taxon>Gunneridae</taxon>
        <taxon>Pentapetalae</taxon>
        <taxon>rosids</taxon>
        <taxon>fabids</taxon>
        <taxon>Rosales</taxon>
        <taxon>Cannabaceae</taxon>
        <taxon>Parasponia</taxon>
    </lineage>
</organism>
<gene>
    <name evidence="1" type="ORF">PanWU01x14_022650</name>
</gene>